<name>A0A0J1CMN9_9BURK</name>
<dbReference type="Gene3D" id="2.40.160.10">
    <property type="entry name" value="Porin"/>
    <property type="match status" value="1"/>
</dbReference>
<dbReference type="Pfam" id="PF13609">
    <property type="entry name" value="Porin_4"/>
    <property type="match status" value="1"/>
</dbReference>
<dbReference type="GO" id="GO:0009279">
    <property type="term" value="C:cell outer membrane"/>
    <property type="evidence" value="ECO:0007669"/>
    <property type="project" value="UniProtKB-SubCell"/>
</dbReference>
<dbReference type="AlphaFoldDB" id="A0A0J1CMN9"/>
<sequence length="362" mass="39039">MFKRTLLICTALLACGPASAQSSMTIFGMMDAGITYVNNSGGKNKFFFDDGNYYPNMLGFLGQEDLGGGAKAVFELVNQFSLANGSTIPNADGLFNRTAYVGLESGTLGRLTFGTQYDFMKDQLLEYDASLYTGGFYNFRDGPFQALNIPNNATGSWDFDRVGGSSRVPNSVRYRSINYGGFSFGLMYGFGNVAGAVSTDNTVSAALEYKHGGFGIAAAYTDVKYPEMDNGHEGIRNWGVGTKYDTGKVLANVLYTNTRNTLTGADINAIQLGANWRITPEWSLGGDYQYMKGNAELSSNKAHEVTASVMYWLSKRTNLYAEGIYQRAIGGNGPATAWINGLLAPSSTGSQVLARIGMATTF</sequence>
<organism evidence="13 14">
    <name type="scientific">Caballeronia mineralivorans PML1(12)</name>
    <dbReference type="NCBI Taxonomy" id="908627"/>
    <lineage>
        <taxon>Bacteria</taxon>
        <taxon>Pseudomonadati</taxon>
        <taxon>Pseudomonadota</taxon>
        <taxon>Betaproteobacteria</taxon>
        <taxon>Burkholderiales</taxon>
        <taxon>Burkholderiaceae</taxon>
        <taxon>Caballeronia</taxon>
    </lineage>
</organism>
<keyword evidence="10" id="KW-0998">Cell outer membrane</keyword>
<evidence type="ECO:0000256" key="1">
    <source>
        <dbReference type="ARBA" id="ARBA00004571"/>
    </source>
</evidence>
<proteinExistence type="predicted"/>
<dbReference type="PANTHER" id="PTHR34501">
    <property type="entry name" value="PROTEIN YDDL-RELATED"/>
    <property type="match status" value="1"/>
</dbReference>
<comment type="caution">
    <text evidence="13">The sequence shown here is derived from an EMBL/GenBank/DDBJ whole genome shotgun (WGS) entry which is preliminary data.</text>
</comment>
<keyword evidence="6 11" id="KW-0732">Signal</keyword>
<evidence type="ECO:0000313" key="14">
    <source>
        <dbReference type="Proteomes" id="UP000035963"/>
    </source>
</evidence>
<dbReference type="Proteomes" id="UP000035963">
    <property type="component" value="Unassembled WGS sequence"/>
</dbReference>
<evidence type="ECO:0000256" key="8">
    <source>
        <dbReference type="ARBA" id="ARBA00023114"/>
    </source>
</evidence>
<evidence type="ECO:0000256" key="10">
    <source>
        <dbReference type="ARBA" id="ARBA00023237"/>
    </source>
</evidence>
<dbReference type="EMBL" id="AEJF01000203">
    <property type="protein sequence ID" value="KLU21794.1"/>
    <property type="molecule type" value="Genomic_DNA"/>
</dbReference>
<keyword evidence="9" id="KW-0472">Membrane</keyword>
<dbReference type="PATRIC" id="fig|908627.4.peg.7625"/>
<keyword evidence="8" id="KW-0626">Porin</keyword>
<keyword evidence="14" id="KW-1185">Reference proteome</keyword>
<comment type="subcellular location">
    <subcellularLocation>
        <location evidence="1">Cell outer membrane</location>
        <topology evidence="1">Multi-pass membrane protein</topology>
    </subcellularLocation>
</comment>
<dbReference type="InterPro" id="IPR050298">
    <property type="entry name" value="Gram-neg_bact_OMP"/>
</dbReference>
<keyword evidence="5" id="KW-0812">Transmembrane</keyword>
<feature type="chain" id="PRO_5005248944" evidence="11">
    <location>
        <begin position="21"/>
        <end position="362"/>
    </location>
</feature>
<dbReference type="InterPro" id="IPR033900">
    <property type="entry name" value="Gram_neg_porin_domain"/>
</dbReference>
<evidence type="ECO:0000256" key="6">
    <source>
        <dbReference type="ARBA" id="ARBA00022729"/>
    </source>
</evidence>
<dbReference type="SUPFAM" id="SSF56935">
    <property type="entry name" value="Porins"/>
    <property type="match status" value="1"/>
</dbReference>
<evidence type="ECO:0000259" key="12">
    <source>
        <dbReference type="Pfam" id="PF13609"/>
    </source>
</evidence>
<feature type="domain" description="Porin" evidence="12">
    <location>
        <begin position="10"/>
        <end position="325"/>
    </location>
</feature>
<evidence type="ECO:0000313" key="13">
    <source>
        <dbReference type="EMBL" id="KLU21794.1"/>
    </source>
</evidence>
<gene>
    <name evidence="13" type="ORF">EOS_34070</name>
</gene>
<dbReference type="RefSeq" id="WP_047896626.1">
    <property type="nucleotide sequence ID" value="NZ_AEJF01000203.1"/>
</dbReference>
<dbReference type="GO" id="GO:0006811">
    <property type="term" value="P:monoatomic ion transport"/>
    <property type="evidence" value="ECO:0007669"/>
    <property type="project" value="UniProtKB-KW"/>
</dbReference>
<keyword evidence="3" id="KW-0813">Transport</keyword>
<feature type="signal peptide" evidence="11">
    <location>
        <begin position="1"/>
        <end position="20"/>
    </location>
</feature>
<evidence type="ECO:0000256" key="5">
    <source>
        <dbReference type="ARBA" id="ARBA00022692"/>
    </source>
</evidence>
<evidence type="ECO:0000256" key="11">
    <source>
        <dbReference type="SAM" id="SignalP"/>
    </source>
</evidence>
<evidence type="ECO:0000256" key="4">
    <source>
        <dbReference type="ARBA" id="ARBA00022452"/>
    </source>
</evidence>
<evidence type="ECO:0000256" key="7">
    <source>
        <dbReference type="ARBA" id="ARBA00023065"/>
    </source>
</evidence>
<evidence type="ECO:0000256" key="2">
    <source>
        <dbReference type="ARBA" id="ARBA00011233"/>
    </source>
</evidence>
<reference evidence="13 14" key="1">
    <citation type="journal article" date="2015" name="Genome Announc.">
        <title>Draft Genome Sequence of Burkholderia sp. Strain PML1(12), an Ectomycorrhizosphere-Inhabiting Bacterium with Effective Mineral-Weathering Ability.</title>
        <authorList>
            <person name="Uroz S."/>
            <person name="Oger P."/>
        </authorList>
    </citation>
    <scope>NUCLEOTIDE SEQUENCE [LARGE SCALE GENOMIC DNA]</scope>
    <source>
        <strain evidence="14">PML1(12)</strain>
    </source>
</reference>
<dbReference type="OrthoDB" id="8982743at2"/>
<evidence type="ECO:0000256" key="3">
    <source>
        <dbReference type="ARBA" id="ARBA00022448"/>
    </source>
</evidence>
<dbReference type="GO" id="GO:0046930">
    <property type="term" value="C:pore complex"/>
    <property type="evidence" value="ECO:0007669"/>
    <property type="project" value="UniProtKB-KW"/>
</dbReference>
<accession>A0A0J1CMN9</accession>
<dbReference type="GO" id="GO:0015288">
    <property type="term" value="F:porin activity"/>
    <property type="evidence" value="ECO:0007669"/>
    <property type="project" value="UniProtKB-KW"/>
</dbReference>
<comment type="subunit">
    <text evidence="2">Homotrimer.</text>
</comment>
<dbReference type="InterPro" id="IPR023614">
    <property type="entry name" value="Porin_dom_sf"/>
</dbReference>
<dbReference type="PROSITE" id="PS51257">
    <property type="entry name" value="PROKAR_LIPOPROTEIN"/>
    <property type="match status" value="1"/>
</dbReference>
<protein>
    <submittedName>
        <fullName evidence="13">Porin</fullName>
    </submittedName>
</protein>
<dbReference type="CDD" id="cd00342">
    <property type="entry name" value="gram_neg_porins"/>
    <property type="match status" value="1"/>
</dbReference>
<keyword evidence="4" id="KW-1134">Transmembrane beta strand</keyword>
<keyword evidence="7" id="KW-0406">Ion transport</keyword>
<evidence type="ECO:0000256" key="9">
    <source>
        <dbReference type="ARBA" id="ARBA00023136"/>
    </source>
</evidence>
<dbReference type="PANTHER" id="PTHR34501:SF9">
    <property type="entry name" value="MAJOR OUTER MEMBRANE PROTEIN P.IA"/>
    <property type="match status" value="1"/>
</dbReference>